<dbReference type="InterPro" id="IPR036866">
    <property type="entry name" value="RibonucZ/Hydroxyglut_hydro"/>
</dbReference>
<evidence type="ECO:0000313" key="1">
    <source>
        <dbReference type="EMBL" id="GAG27597.1"/>
    </source>
</evidence>
<sequence length="43" mass="4737">LKEIGIQRLGVSHCTGFRAAAQLAREFEGVFFLNNAGTRFTLP</sequence>
<dbReference type="EMBL" id="BARS01032365">
    <property type="protein sequence ID" value="GAG27597.1"/>
    <property type="molecule type" value="Genomic_DNA"/>
</dbReference>
<protein>
    <recommendedName>
        <fullName evidence="2">MBL fold metallo-hydrolase</fullName>
    </recommendedName>
</protein>
<evidence type="ECO:0008006" key="2">
    <source>
        <dbReference type="Google" id="ProtNLM"/>
    </source>
</evidence>
<comment type="caution">
    <text evidence="1">The sequence shown here is derived from an EMBL/GenBank/DDBJ whole genome shotgun (WGS) entry which is preliminary data.</text>
</comment>
<proteinExistence type="predicted"/>
<gene>
    <name evidence="1" type="ORF">S01H1_50239</name>
</gene>
<feature type="non-terminal residue" evidence="1">
    <location>
        <position position="1"/>
    </location>
</feature>
<name>X0WWM5_9ZZZZ</name>
<dbReference type="Gene3D" id="3.60.15.10">
    <property type="entry name" value="Ribonuclease Z/Hydroxyacylglutathione hydrolase-like"/>
    <property type="match status" value="1"/>
</dbReference>
<reference evidence="1" key="1">
    <citation type="journal article" date="2014" name="Front. Microbiol.">
        <title>High frequency of phylogenetically diverse reductive dehalogenase-homologous genes in deep subseafloor sedimentary metagenomes.</title>
        <authorList>
            <person name="Kawai M."/>
            <person name="Futagami T."/>
            <person name="Toyoda A."/>
            <person name="Takaki Y."/>
            <person name="Nishi S."/>
            <person name="Hori S."/>
            <person name="Arai W."/>
            <person name="Tsubouchi T."/>
            <person name="Morono Y."/>
            <person name="Uchiyama I."/>
            <person name="Ito T."/>
            <person name="Fujiyama A."/>
            <person name="Inagaki F."/>
            <person name="Takami H."/>
        </authorList>
    </citation>
    <scope>NUCLEOTIDE SEQUENCE</scope>
    <source>
        <strain evidence="1">Expedition CK06-06</strain>
    </source>
</reference>
<dbReference type="AlphaFoldDB" id="X0WWM5"/>
<accession>X0WWM5</accession>
<organism evidence="1">
    <name type="scientific">marine sediment metagenome</name>
    <dbReference type="NCBI Taxonomy" id="412755"/>
    <lineage>
        <taxon>unclassified sequences</taxon>
        <taxon>metagenomes</taxon>
        <taxon>ecological metagenomes</taxon>
    </lineage>
</organism>